<dbReference type="Pfam" id="PF04203">
    <property type="entry name" value="Sortase"/>
    <property type="match status" value="1"/>
</dbReference>
<dbReference type="Gene3D" id="2.40.260.10">
    <property type="entry name" value="Sortase"/>
    <property type="match status" value="1"/>
</dbReference>
<evidence type="ECO:0000256" key="4">
    <source>
        <dbReference type="SAM" id="Phobius"/>
    </source>
</evidence>
<dbReference type="Proteomes" id="UP000029052">
    <property type="component" value="Unassembled WGS sequence"/>
</dbReference>
<dbReference type="eggNOG" id="COG3764">
    <property type="taxonomic scope" value="Bacteria"/>
</dbReference>
<dbReference type="SUPFAM" id="SSF63817">
    <property type="entry name" value="Sortase"/>
    <property type="match status" value="1"/>
</dbReference>
<dbReference type="NCBIfam" id="NF033745">
    <property type="entry name" value="class_C_sortase"/>
    <property type="match status" value="1"/>
</dbReference>
<evidence type="ECO:0000256" key="1">
    <source>
        <dbReference type="ARBA" id="ARBA00022801"/>
    </source>
</evidence>
<keyword evidence="4" id="KW-1133">Transmembrane helix</keyword>
<dbReference type="NCBIfam" id="TIGR01076">
    <property type="entry name" value="sortase_fam"/>
    <property type="match status" value="1"/>
</dbReference>
<feature type="transmembrane region" description="Helical" evidence="4">
    <location>
        <begin position="324"/>
        <end position="343"/>
    </location>
</feature>
<name>A0A087BES6_9BIFI</name>
<keyword evidence="6" id="KW-1185">Reference proteome</keyword>
<dbReference type="CDD" id="cd05827">
    <property type="entry name" value="Sortase_C"/>
    <property type="match status" value="1"/>
</dbReference>
<comment type="caution">
    <text evidence="5">The sequence shown here is derived from an EMBL/GenBank/DDBJ whole genome shotgun (WGS) entry which is preliminary data.</text>
</comment>
<evidence type="ECO:0000313" key="5">
    <source>
        <dbReference type="EMBL" id="KFI69526.1"/>
    </source>
</evidence>
<dbReference type="STRING" id="1692.BMAGN_1243"/>
<evidence type="ECO:0000313" key="6">
    <source>
        <dbReference type="Proteomes" id="UP000029052"/>
    </source>
</evidence>
<feature type="transmembrane region" description="Helical" evidence="4">
    <location>
        <begin position="48"/>
        <end position="71"/>
    </location>
</feature>
<feature type="active site" description="Proton donor/acceptor" evidence="2">
    <location>
        <position position="230"/>
    </location>
</feature>
<evidence type="ECO:0000256" key="3">
    <source>
        <dbReference type="SAM" id="MobiDB-lite"/>
    </source>
</evidence>
<dbReference type="AlphaFoldDB" id="A0A087BES6"/>
<dbReference type="EMBL" id="JGZB01000001">
    <property type="protein sequence ID" value="KFI69526.1"/>
    <property type="molecule type" value="Genomic_DNA"/>
</dbReference>
<dbReference type="InterPro" id="IPR042002">
    <property type="entry name" value="Sortase_C"/>
</dbReference>
<proteinExistence type="predicted"/>
<keyword evidence="4" id="KW-0812">Transmembrane</keyword>
<organism evidence="5 6">
    <name type="scientific">Bifidobacterium magnum</name>
    <dbReference type="NCBI Taxonomy" id="1692"/>
    <lineage>
        <taxon>Bacteria</taxon>
        <taxon>Bacillati</taxon>
        <taxon>Actinomycetota</taxon>
        <taxon>Actinomycetes</taxon>
        <taxon>Bifidobacteriales</taxon>
        <taxon>Bifidobacteriaceae</taxon>
        <taxon>Bifidobacterium</taxon>
    </lineage>
</organism>
<gene>
    <name evidence="5" type="ORF">BMAGN_1243</name>
</gene>
<feature type="active site" description="Acyl-thioester intermediate" evidence="2">
    <location>
        <position position="292"/>
    </location>
</feature>
<dbReference type="InterPro" id="IPR005754">
    <property type="entry name" value="Sortase"/>
</dbReference>
<keyword evidence="4" id="KW-0472">Membrane</keyword>
<keyword evidence="1" id="KW-0378">Hydrolase</keyword>
<feature type="region of interest" description="Disordered" evidence="3">
    <location>
        <begin position="130"/>
        <end position="155"/>
    </location>
</feature>
<reference evidence="5 6" key="1">
    <citation type="submission" date="2014-03" db="EMBL/GenBank/DDBJ databases">
        <title>Genomics of Bifidobacteria.</title>
        <authorList>
            <person name="Ventura M."/>
            <person name="Milani C."/>
            <person name="Lugli G.A."/>
        </authorList>
    </citation>
    <scope>NUCLEOTIDE SEQUENCE [LARGE SCALE GENOMIC DNA]</scope>
    <source>
        <strain evidence="5 6">LMG 11591</strain>
    </source>
</reference>
<dbReference type="GO" id="GO:0016787">
    <property type="term" value="F:hydrolase activity"/>
    <property type="evidence" value="ECO:0007669"/>
    <property type="project" value="UniProtKB-KW"/>
</dbReference>
<protein>
    <submittedName>
        <fullName evidence="5">Sortase</fullName>
    </submittedName>
</protein>
<dbReference type="InterPro" id="IPR023365">
    <property type="entry name" value="Sortase_dom-sf"/>
</dbReference>
<evidence type="ECO:0000256" key="2">
    <source>
        <dbReference type="PIRSR" id="PIRSR605754-1"/>
    </source>
</evidence>
<accession>A0A087BES6</accession>
<sequence length="359" mass="38760">MRTQLPMHGYSTHGQYHMGTMASQIPFQEATDIRDLVARQHRIRRHMVMSRVITVVLACAALVAGATPFVLQALSARSLASRGAVVRNTVKNWPYPRAQEELEAAHAYNRKLAASGQPILGEVGDPFASDAGSSHVAADPGNAGTEGVSETQAVSGTKDAASLAARDREYMGLLRAQDSVMGSIIIPKISVNLPIYHGTSEQALANGAGHLYGTSLPVGGASTHAVITGHRGMVSAAMFTRLDEMRKGDFFYIDVMGEELGYQVDSIRVIDPSDVSHLRIVPGQDRVTLMTCTPYGINTQRLLVSGHRVAIPQQAPEPSRIADAMALAIAAGLVTLVLGLLVLHRRRRVLRRVKHARQW</sequence>